<proteinExistence type="predicted"/>
<feature type="region of interest" description="Disordered" evidence="1">
    <location>
        <begin position="66"/>
        <end position="88"/>
    </location>
</feature>
<keyword evidence="4" id="KW-1185">Reference proteome</keyword>
<accession>A0A9W6TG08</accession>
<feature type="region of interest" description="Disordered" evidence="1">
    <location>
        <begin position="141"/>
        <end position="165"/>
    </location>
</feature>
<dbReference type="InterPro" id="IPR036144">
    <property type="entry name" value="RibA-like_sf"/>
</dbReference>
<dbReference type="Pfam" id="PF12471">
    <property type="entry name" value="GTP_CH_N"/>
    <property type="match status" value="1"/>
</dbReference>
<feature type="compositionally biased region" description="Basic and acidic residues" evidence="1">
    <location>
        <begin position="149"/>
        <end position="159"/>
    </location>
</feature>
<dbReference type="OrthoDB" id="57939at2759"/>
<evidence type="ECO:0000256" key="1">
    <source>
        <dbReference type="SAM" id="MobiDB-lite"/>
    </source>
</evidence>
<gene>
    <name evidence="3" type="ORF">Plil01_000393800</name>
</gene>
<protein>
    <submittedName>
        <fullName evidence="3">Unnamed protein product</fullName>
    </submittedName>
</protein>
<dbReference type="EMBL" id="BSXW01000158">
    <property type="protein sequence ID" value="GMF13469.1"/>
    <property type="molecule type" value="Genomic_DNA"/>
</dbReference>
<organism evidence="3 4">
    <name type="scientific">Phytophthora lilii</name>
    <dbReference type="NCBI Taxonomy" id="2077276"/>
    <lineage>
        <taxon>Eukaryota</taxon>
        <taxon>Sar</taxon>
        <taxon>Stramenopiles</taxon>
        <taxon>Oomycota</taxon>
        <taxon>Peronosporomycetes</taxon>
        <taxon>Peronosporales</taxon>
        <taxon>Peronosporaceae</taxon>
        <taxon>Phytophthora</taxon>
    </lineage>
</organism>
<sequence>MHFYQNLSTPFPDATLPVTAVSAAAASGEVIEVTGAMNELASSACNAVARRILVALSPWQHMKAFRHTKPKTKAEEAQSSKHQNGNLPLHSTGADFGAVLLRHPAMPAAICAAQRCRESLHAWGVLTPSIGDAPIPANRGAAGQLQEPCRGRASKEPDVRGPIIGTNRHHKYRNAIGAHGGSYCIYRGLAVASGAIAKNSVPDLSQTTPAAKIGPHPSWADPEKIVTIDPFGACVVEAFPEHFQKGYDIRPTIAVTKAHMDFPEIHEAVRLGRLKPDGKILKNSSQLVITKAAIDPVWYLPGVAKRFNTTEANLRQQIFQETNGMYPELVTRNDLKVFLPPIGGPVADCMLVLNFRTGIIVYFRKEGRALGEVTKYLVYNLRKRQEGGDSAEEYFNCTQTVAGIQDVRFQALMPDALHWLGITKIDKFVSMSDMKYDAIVKSGIEIVERIPIPEELVPKDAQVEITAKVYAGYNGGNVYKVDKEKLKQVKGRDDNAYENEE</sequence>
<reference evidence="3" key="1">
    <citation type="submission" date="2023-04" db="EMBL/GenBank/DDBJ databases">
        <title>Phytophthora lilii NBRC 32176.</title>
        <authorList>
            <person name="Ichikawa N."/>
            <person name="Sato H."/>
            <person name="Tonouchi N."/>
        </authorList>
    </citation>
    <scope>NUCLEOTIDE SEQUENCE</scope>
    <source>
        <strain evidence="3">NBRC 32176</strain>
    </source>
</reference>
<dbReference type="SUPFAM" id="SSF142695">
    <property type="entry name" value="RibA-like"/>
    <property type="match status" value="1"/>
</dbReference>
<name>A0A9W6TG08_9STRA</name>
<dbReference type="PANTHER" id="PTHR47259:SF2">
    <property type="entry name" value="URACIL-REGULATED PROTEIN 1"/>
    <property type="match status" value="1"/>
</dbReference>
<evidence type="ECO:0000313" key="3">
    <source>
        <dbReference type="EMBL" id="GMF13469.1"/>
    </source>
</evidence>
<evidence type="ECO:0000313" key="4">
    <source>
        <dbReference type="Proteomes" id="UP001165083"/>
    </source>
</evidence>
<comment type="caution">
    <text evidence="3">The sequence shown here is derived from an EMBL/GenBank/DDBJ whole genome shotgun (WGS) entry which is preliminary data.</text>
</comment>
<evidence type="ECO:0000259" key="2">
    <source>
        <dbReference type="Pfam" id="PF12471"/>
    </source>
</evidence>
<dbReference type="Gene3D" id="3.40.50.10990">
    <property type="entry name" value="GTP cyclohydrolase II"/>
    <property type="match status" value="1"/>
</dbReference>
<dbReference type="Proteomes" id="UP001165083">
    <property type="component" value="Unassembled WGS sequence"/>
</dbReference>
<dbReference type="AlphaFoldDB" id="A0A9W6TG08"/>
<dbReference type="InterPro" id="IPR022163">
    <property type="entry name" value="GTP_CH_N"/>
</dbReference>
<dbReference type="PANTHER" id="PTHR47259">
    <property type="match status" value="1"/>
</dbReference>
<feature type="domain" description="GTP cyclohydrolase N-terminal" evidence="2">
    <location>
        <begin position="154"/>
        <end position="321"/>
    </location>
</feature>